<dbReference type="GO" id="GO:0008168">
    <property type="term" value="F:methyltransferase activity"/>
    <property type="evidence" value="ECO:0007669"/>
    <property type="project" value="UniProtKB-KW"/>
</dbReference>
<keyword evidence="3" id="KW-0949">S-adenosyl-L-methionine</keyword>
<gene>
    <name evidence="4" type="primary">tehB</name>
    <name evidence="4" type="ORF">OSB_22650</name>
</gene>
<protein>
    <submittedName>
        <fullName evidence="4">Tellurite methyltransferase</fullName>
        <ecNumber evidence="4">2.1.1.265</ecNumber>
    </submittedName>
</protein>
<dbReference type="Gene3D" id="3.40.50.150">
    <property type="entry name" value="Vaccinia Virus protein VP39"/>
    <property type="match status" value="1"/>
</dbReference>
<keyword evidence="5" id="KW-1185">Reference proteome</keyword>
<evidence type="ECO:0000313" key="4">
    <source>
        <dbReference type="EMBL" id="AKS46801.1"/>
    </source>
</evidence>
<dbReference type="InterPro" id="IPR029063">
    <property type="entry name" value="SAM-dependent_MTases_sf"/>
</dbReference>
<dbReference type="Proteomes" id="UP000067444">
    <property type="component" value="Chromosome"/>
</dbReference>
<dbReference type="RefSeq" id="WP_049835076.1">
    <property type="nucleotide sequence ID" value="NZ_CP012160.1"/>
</dbReference>
<dbReference type="STRING" id="1458307.OSB_22650"/>
<proteinExistence type="predicted"/>
<organism evidence="4 5">
    <name type="scientific">Octadecabacter temperatus</name>
    <dbReference type="NCBI Taxonomy" id="1458307"/>
    <lineage>
        <taxon>Bacteria</taxon>
        <taxon>Pseudomonadati</taxon>
        <taxon>Pseudomonadota</taxon>
        <taxon>Alphaproteobacteria</taxon>
        <taxon>Rhodobacterales</taxon>
        <taxon>Roseobacteraceae</taxon>
        <taxon>Octadecabacter</taxon>
    </lineage>
</organism>
<dbReference type="GO" id="GO:0032259">
    <property type="term" value="P:methylation"/>
    <property type="evidence" value="ECO:0007669"/>
    <property type="project" value="UniProtKB-KW"/>
</dbReference>
<evidence type="ECO:0000256" key="2">
    <source>
        <dbReference type="ARBA" id="ARBA00022679"/>
    </source>
</evidence>
<evidence type="ECO:0000313" key="5">
    <source>
        <dbReference type="Proteomes" id="UP000067444"/>
    </source>
</evidence>
<accession>A0A0K0Y7E2</accession>
<evidence type="ECO:0000256" key="1">
    <source>
        <dbReference type="ARBA" id="ARBA00022603"/>
    </source>
</evidence>
<dbReference type="Pfam" id="PF13649">
    <property type="entry name" value="Methyltransf_25"/>
    <property type="match status" value="1"/>
</dbReference>
<dbReference type="OrthoDB" id="9765084at2"/>
<dbReference type="EMBL" id="CP012160">
    <property type="protein sequence ID" value="AKS46801.1"/>
    <property type="molecule type" value="Genomic_DNA"/>
</dbReference>
<dbReference type="EC" id="2.1.1.265" evidence="4"/>
<keyword evidence="1 4" id="KW-0489">Methyltransferase</keyword>
<dbReference type="PANTHER" id="PTHR43464:SF19">
    <property type="entry name" value="UBIQUINONE BIOSYNTHESIS O-METHYLTRANSFERASE, MITOCHONDRIAL"/>
    <property type="match status" value="1"/>
</dbReference>
<dbReference type="AlphaFoldDB" id="A0A0K0Y7E2"/>
<dbReference type="InterPro" id="IPR041698">
    <property type="entry name" value="Methyltransf_25"/>
</dbReference>
<keyword evidence="2 4" id="KW-0808">Transferase</keyword>
<evidence type="ECO:0000256" key="3">
    <source>
        <dbReference type="ARBA" id="ARBA00022691"/>
    </source>
</evidence>
<dbReference type="CDD" id="cd02440">
    <property type="entry name" value="AdoMet_MTases"/>
    <property type="match status" value="1"/>
</dbReference>
<dbReference type="KEGG" id="otm:OSB_22650"/>
<reference evidence="4 5" key="1">
    <citation type="journal article" date="2015" name="Genome Announc.">
        <title>Closed Genome Sequence of Octadecabacter temperatus SB1, the First Mesophilic Species of the Genus Octadecabacter.</title>
        <authorList>
            <person name="Voget S."/>
            <person name="Billerbeck S."/>
            <person name="Simon M."/>
            <person name="Daniel R."/>
        </authorList>
    </citation>
    <scope>NUCLEOTIDE SEQUENCE [LARGE SCALE GENOMIC DNA]</scope>
    <source>
        <strain evidence="4 5">SB1</strain>
    </source>
</reference>
<dbReference type="PANTHER" id="PTHR43464">
    <property type="entry name" value="METHYLTRANSFERASE"/>
    <property type="match status" value="1"/>
</dbReference>
<name>A0A0K0Y7E2_9RHOB</name>
<dbReference type="SUPFAM" id="SSF53335">
    <property type="entry name" value="S-adenosyl-L-methionine-dependent methyltransferases"/>
    <property type="match status" value="1"/>
</dbReference>
<sequence length="172" mass="18044">MSYDYDKLYASEAHALGEQTAAIATFIAGLSFKSARILDVGCGQGRDALPLARAGHDVTGVDLSPSGVEAMCAEAAQDGLNITGHVADITEYTPDGAFDILLIDRTLHMLDAAPRAVTFLTLIACVAPSGWLIVADETSNLPAFKAALLADEVDWAIERCAKGMLFAQKGGT</sequence>